<evidence type="ECO:0000313" key="4">
    <source>
        <dbReference type="EMBL" id="REG33164.1"/>
    </source>
</evidence>
<dbReference type="EMBL" id="QUMU01000004">
    <property type="protein sequence ID" value="REG33164.1"/>
    <property type="molecule type" value="Genomic_DNA"/>
</dbReference>
<dbReference type="KEGG" id="age:AA314_01762"/>
<dbReference type="Proteomes" id="UP000256345">
    <property type="component" value="Unassembled WGS sequence"/>
</dbReference>
<dbReference type="InterPro" id="IPR032466">
    <property type="entry name" value="Metal_Hydrolase"/>
</dbReference>
<dbReference type="Proteomes" id="UP000035579">
    <property type="component" value="Chromosome"/>
</dbReference>
<dbReference type="InterPro" id="IPR006680">
    <property type="entry name" value="Amidohydro-rel"/>
</dbReference>
<evidence type="ECO:0000259" key="2">
    <source>
        <dbReference type="Pfam" id="PF01979"/>
    </source>
</evidence>
<dbReference type="AlphaFoldDB" id="A0AAC8TD64"/>
<sequence>MLTLIRDGQLLTPAPAGVQPVLLVGERIAHVGPVDESRLTSLEIPCEVVDARGCLVVPGLVDPHEHLIGAGGEKGFASRMHEVTLEQLLLAGITTVVGCLGTDSATRHLGALVGKARQLTEGGVSAFLYTGGFHLPPRTLTGSVMEDLVLIDCVLGVGELAIADARSSQASTAELARVVADTMVGGTLSGKAGVTHFHTGPGRARMSQLHELLDHYEVRPECLYATHANRTDELLDDAIALSRRGAYVDMDTVDPGLGRWIRYYLEHGGVPERLTVSSDAHTAGAEPARLHQELVASVREHGLALETVLPFFTANPAAALKLRQKGRLAVGQDADLLLLDARTLDVVHVFTRGRRRVGNGKLFVPPEGRGT</sequence>
<dbReference type="PANTHER" id="PTHR11647">
    <property type="entry name" value="HYDRANTOINASE/DIHYDROPYRIMIDINASE FAMILY MEMBER"/>
    <property type="match status" value="1"/>
</dbReference>
<dbReference type="PANTHER" id="PTHR11647:SF1">
    <property type="entry name" value="COLLAPSIN RESPONSE MEDIATOR PROTEIN"/>
    <property type="match status" value="1"/>
</dbReference>
<gene>
    <name evidence="3" type="ORF">AA314_01762</name>
    <name evidence="4" type="ORF">ATI61_104454</name>
</gene>
<proteinExistence type="predicted"/>
<evidence type="ECO:0000313" key="3">
    <source>
        <dbReference type="EMBL" id="AKJ00136.1"/>
    </source>
</evidence>
<dbReference type="SUPFAM" id="SSF51338">
    <property type="entry name" value="Composite domain of metallo-dependent hydrolases"/>
    <property type="match status" value="1"/>
</dbReference>
<keyword evidence="6" id="KW-1185">Reference proteome</keyword>
<dbReference type="SUPFAM" id="SSF51556">
    <property type="entry name" value="Metallo-dependent hydrolases"/>
    <property type="match status" value="1"/>
</dbReference>
<organism evidence="3 5">
    <name type="scientific">Archangium gephyra</name>
    <dbReference type="NCBI Taxonomy" id="48"/>
    <lineage>
        <taxon>Bacteria</taxon>
        <taxon>Pseudomonadati</taxon>
        <taxon>Myxococcota</taxon>
        <taxon>Myxococcia</taxon>
        <taxon>Myxococcales</taxon>
        <taxon>Cystobacterineae</taxon>
        <taxon>Archangiaceae</taxon>
        <taxon>Archangium</taxon>
    </lineage>
</organism>
<comment type="cofactor">
    <cofactor evidence="1">
        <name>Zn(2+)</name>
        <dbReference type="ChEBI" id="CHEBI:29105"/>
    </cofactor>
</comment>
<protein>
    <submittedName>
        <fullName evidence="4">Beta-aspartyl-dipeptidase (Metallo-type)</fullName>
    </submittedName>
    <submittedName>
        <fullName evidence="3">Isoaspartyl dipeptidase</fullName>
    </submittedName>
</protein>
<evidence type="ECO:0000313" key="6">
    <source>
        <dbReference type="Proteomes" id="UP000256345"/>
    </source>
</evidence>
<name>A0AAC8TD64_9BACT</name>
<evidence type="ECO:0000313" key="5">
    <source>
        <dbReference type="Proteomes" id="UP000035579"/>
    </source>
</evidence>
<reference evidence="4 6" key="2">
    <citation type="submission" date="2018-08" db="EMBL/GenBank/DDBJ databases">
        <title>Genomic Encyclopedia of Archaeal and Bacterial Type Strains, Phase II (KMG-II): from individual species to whole genera.</title>
        <authorList>
            <person name="Goeker M."/>
        </authorList>
    </citation>
    <scope>NUCLEOTIDE SEQUENCE [LARGE SCALE GENOMIC DNA]</scope>
    <source>
        <strain evidence="4 6">DSM 2261</strain>
    </source>
</reference>
<feature type="domain" description="Amidohydrolase-related" evidence="2">
    <location>
        <begin position="274"/>
        <end position="354"/>
    </location>
</feature>
<dbReference type="InterPro" id="IPR050378">
    <property type="entry name" value="Metallo-dep_Hydrolases_sf"/>
</dbReference>
<dbReference type="Gene3D" id="2.30.40.10">
    <property type="entry name" value="Urease, subunit C, domain 1"/>
    <property type="match status" value="1"/>
</dbReference>
<dbReference type="EMBL" id="CP011509">
    <property type="protein sequence ID" value="AKJ00136.1"/>
    <property type="molecule type" value="Genomic_DNA"/>
</dbReference>
<accession>A0AAC8TD64</accession>
<reference evidence="3 5" key="1">
    <citation type="submission" date="2015-05" db="EMBL/GenBank/DDBJ databases">
        <title>Genome assembly of Archangium gephyra DSM 2261.</title>
        <authorList>
            <person name="Sharma G."/>
            <person name="Subramanian S."/>
        </authorList>
    </citation>
    <scope>NUCLEOTIDE SEQUENCE [LARGE SCALE GENOMIC DNA]</scope>
    <source>
        <strain evidence="3 5">DSM 2261</strain>
    </source>
</reference>
<evidence type="ECO:0000256" key="1">
    <source>
        <dbReference type="ARBA" id="ARBA00001947"/>
    </source>
</evidence>
<dbReference type="Gene3D" id="3.20.20.140">
    <property type="entry name" value="Metal-dependent hydrolases"/>
    <property type="match status" value="1"/>
</dbReference>
<dbReference type="GO" id="GO:0016810">
    <property type="term" value="F:hydrolase activity, acting on carbon-nitrogen (but not peptide) bonds"/>
    <property type="evidence" value="ECO:0007669"/>
    <property type="project" value="InterPro"/>
</dbReference>
<dbReference type="InterPro" id="IPR011059">
    <property type="entry name" value="Metal-dep_hydrolase_composite"/>
</dbReference>
<dbReference type="Pfam" id="PF01979">
    <property type="entry name" value="Amidohydro_1"/>
    <property type="match status" value="1"/>
</dbReference>
<dbReference type="RefSeq" id="WP_047855030.1">
    <property type="nucleotide sequence ID" value="NZ_CP011509.1"/>
</dbReference>